<gene>
    <name evidence="2" type="ORF">VII00023_22844</name>
</gene>
<dbReference type="CDD" id="cd00093">
    <property type="entry name" value="HTH_XRE"/>
    <property type="match status" value="1"/>
</dbReference>
<name>F9S7H4_9VIBR</name>
<feature type="domain" description="HTH cro/C1-type" evidence="1">
    <location>
        <begin position="20"/>
        <end position="61"/>
    </location>
</feature>
<evidence type="ECO:0000313" key="2">
    <source>
        <dbReference type="EMBL" id="EGU31270.1"/>
    </source>
</evidence>
<dbReference type="InterPro" id="IPR010982">
    <property type="entry name" value="Lambda_DNA-bd_dom_sf"/>
</dbReference>
<accession>F9S7H4</accession>
<dbReference type="PROSITE" id="PS50943">
    <property type="entry name" value="HTH_CROC1"/>
    <property type="match status" value="1"/>
</dbReference>
<organism evidence="2 3">
    <name type="scientific">Vibrio ichthyoenteri ATCC 700023</name>
    <dbReference type="NCBI Taxonomy" id="870968"/>
    <lineage>
        <taxon>Bacteria</taxon>
        <taxon>Pseudomonadati</taxon>
        <taxon>Pseudomonadota</taxon>
        <taxon>Gammaproteobacteria</taxon>
        <taxon>Vibrionales</taxon>
        <taxon>Vibrionaceae</taxon>
        <taxon>Vibrio</taxon>
    </lineage>
</organism>
<dbReference type="SUPFAM" id="SSF47413">
    <property type="entry name" value="lambda repressor-like DNA-binding domains"/>
    <property type="match status" value="1"/>
</dbReference>
<reference evidence="2 3" key="1">
    <citation type="journal article" date="2012" name="Int. J. Syst. Evol. Microbiol.">
        <title>Vibrio caribbeanicus sp. nov., isolated from the marine sponge Scleritoderma cyanea.</title>
        <authorList>
            <person name="Hoffmann M."/>
            <person name="Monday S.R."/>
            <person name="Allard M.W."/>
            <person name="Strain E.A."/>
            <person name="Whittaker P."/>
            <person name="Naum M."/>
            <person name="McCarthy P.J."/>
            <person name="Lopez J.V."/>
            <person name="Fischer M."/>
            <person name="Brown E.W."/>
        </authorList>
    </citation>
    <scope>NUCLEOTIDE SEQUENCE [LARGE SCALE GENOMIC DNA]</scope>
    <source>
        <strain evidence="2 3">ATCC 700023</strain>
    </source>
</reference>
<dbReference type="Pfam" id="PF13443">
    <property type="entry name" value="HTH_26"/>
    <property type="match status" value="1"/>
</dbReference>
<sequence length="104" mass="11741">MCVIEDKIKSVIIRSDLDYTEIAKRCGVERSAVGKWAKTGKISLQNFAKLCSVFNLDPNEILNLRKNASSVSEVAKLTNRINKLDDLDPRISIVNMLLSLDIRY</sequence>
<evidence type="ECO:0000259" key="1">
    <source>
        <dbReference type="PROSITE" id="PS50943"/>
    </source>
</evidence>
<dbReference type="EMBL" id="AFWF01000294">
    <property type="protein sequence ID" value="EGU31270.1"/>
    <property type="molecule type" value="Genomic_DNA"/>
</dbReference>
<dbReference type="AlphaFoldDB" id="F9S7H4"/>
<proteinExistence type="predicted"/>
<dbReference type="SMART" id="SM00530">
    <property type="entry name" value="HTH_XRE"/>
    <property type="match status" value="1"/>
</dbReference>
<dbReference type="Proteomes" id="UP000004605">
    <property type="component" value="Unassembled WGS sequence"/>
</dbReference>
<keyword evidence="3" id="KW-1185">Reference proteome</keyword>
<evidence type="ECO:0000313" key="3">
    <source>
        <dbReference type="Proteomes" id="UP000004605"/>
    </source>
</evidence>
<comment type="caution">
    <text evidence="2">The sequence shown here is derived from an EMBL/GenBank/DDBJ whole genome shotgun (WGS) entry which is preliminary data.</text>
</comment>
<dbReference type="GO" id="GO:0003677">
    <property type="term" value="F:DNA binding"/>
    <property type="evidence" value="ECO:0007669"/>
    <property type="project" value="InterPro"/>
</dbReference>
<dbReference type="Gene3D" id="1.10.260.40">
    <property type="entry name" value="lambda repressor-like DNA-binding domains"/>
    <property type="match status" value="1"/>
</dbReference>
<protein>
    <recommendedName>
        <fullName evidence="1">HTH cro/C1-type domain-containing protein</fullName>
    </recommendedName>
</protein>
<dbReference type="InterPro" id="IPR001387">
    <property type="entry name" value="Cro/C1-type_HTH"/>
</dbReference>